<keyword evidence="1" id="KW-0812">Transmembrane</keyword>
<protein>
    <recommendedName>
        <fullName evidence="5">Protein sleepless</fullName>
    </recommendedName>
</protein>
<gene>
    <name evidence="3" type="ORF">CVLEPA_LOCUS28683</name>
</gene>
<keyword evidence="4" id="KW-1185">Reference proteome</keyword>
<dbReference type="Proteomes" id="UP001642483">
    <property type="component" value="Unassembled WGS sequence"/>
</dbReference>
<evidence type="ECO:0008006" key="5">
    <source>
        <dbReference type="Google" id="ProtNLM"/>
    </source>
</evidence>
<accession>A0ABP0GWB8</accession>
<organism evidence="3 4">
    <name type="scientific">Clavelina lepadiformis</name>
    <name type="common">Light-bulb sea squirt</name>
    <name type="synonym">Ascidia lepadiformis</name>
    <dbReference type="NCBI Taxonomy" id="159417"/>
    <lineage>
        <taxon>Eukaryota</taxon>
        <taxon>Metazoa</taxon>
        <taxon>Chordata</taxon>
        <taxon>Tunicata</taxon>
        <taxon>Ascidiacea</taxon>
        <taxon>Aplousobranchia</taxon>
        <taxon>Clavelinidae</taxon>
        <taxon>Clavelina</taxon>
    </lineage>
</organism>
<feature type="signal peptide" evidence="2">
    <location>
        <begin position="1"/>
        <end position="26"/>
    </location>
</feature>
<sequence>MAKWIKSTFVIGGILIILFVVSEGDGLECNTCASSKAKRANDGGGCDDGGGGGKRKRSVGCGTIVLLQCPAAVTHCYTKTTQPANTSDDVPCTTVERGCNDMSFTDGCSVQDKIETCIYLCQEDGCNGSSSPGAQLWIAILPLISIIWAIMTK</sequence>
<keyword evidence="1" id="KW-0472">Membrane</keyword>
<proteinExistence type="predicted"/>
<keyword evidence="1" id="KW-1133">Transmembrane helix</keyword>
<dbReference type="EMBL" id="CAWYQH010000152">
    <property type="protein sequence ID" value="CAK8695403.1"/>
    <property type="molecule type" value="Genomic_DNA"/>
</dbReference>
<reference evidence="3 4" key="1">
    <citation type="submission" date="2024-02" db="EMBL/GenBank/DDBJ databases">
        <authorList>
            <person name="Daric V."/>
            <person name="Darras S."/>
        </authorList>
    </citation>
    <scope>NUCLEOTIDE SEQUENCE [LARGE SCALE GENOMIC DNA]</scope>
</reference>
<evidence type="ECO:0000256" key="1">
    <source>
        <dbReference type="SAM" id="Phobius"/>
    </source>
</evidence>
<name>A0ABP0GWB8_CLALP</name>
<evidence type="ECO:0000313" key="3">
    <source>
        <dbReference type="EMBL" id="CAK8695403.1"/>
    </source>
</evidence>
<comment type="caution">
    <text evidence="3">The sequence shown here is derived from an EMBL/GenBank/DDBJ whole genome shotgun (WGS) entry which is preliminary data.</text>
</comment>
<keyword evidence="2" id="KW-0732">Signal</keyword>
<evidence type="ECO:0000256" key="2">
    <source>
        <dbReference type="SAM" id="SignalP"/>
    </source>
</evidence>
<feature type="transmembrane region" description="Helical" evidence="1">
    <location>
        <begin position="134"/>
        <end position="151"/>
    </location>
</feature>
<feature type="chain" id="PRO_5045038709" description="Protein sleepless" evidence="2">
    <location>
        <begin position="27"/>
        <end position="153"/>
    </location>
</feature>
<evidence type="ECO:0000313" key="4">
    <source>
        <dbReference type="Proteomes" id="UP001642483"/>
    </source>
</evidence>